<dbReference type="AlphaFoldDB" id="A0A8B8D156"/>
<keyword evidence="2" id="KW-1185">Reference proteome</keyword>
<evidence type="ECO:0000256" key="1">
    <source>
        <dbReference type="SAM" id="MobiDB-lite"/>
    </source>
</evidence>
<feature type="region of interest" description="Disordered" evidence="1">
    <location>
        <begin position="64"/>
        <end position="120"/>
    </location>
</feature>
<proteinExistence type="predicted"/>
<name>A0A8B8D156_CRAVI</name>
<evidence type="ECO:0000313" key="3">
    <source>
        <dbReference type="RefSeq" id="XP_022321808.1"/>
    </source>
</evidence>
<evidence type="ECO:0000313" key="2">
    <source>
        <dbReference type="Proteomes" id="UP000694844"/>
    </source>
</evidence>
<dbReference type="KEGG" id="cvn:111123638"/>
<accession>A0A8B8D156</accession>
<feature type="region of interest" description="Disordered" evidence="1">
    <location>
        <begin position="144"/>
        <end position="187"/>
    </location>
</feature>
<protein>
    <submittedName>
        <fullName evidence="3">Uncharacterized protein LOC111123638</fullName>
    </submittedName>
</protein>
<dbReference type="GeneID" id="111123638"/>
<dbReference type="RefSeq" id="XP_022321808.1">
    <property type="nucleotide sequence ID" value="XM_022466100.1"/>
</dbReference>
<reference evidence="3" key="1">
    <citation type="submission" date="2025-08" db="UniProtKB">
        <authorList>
            <consortium name="RefSeq"/>
        </authorList>
    </citation>
    <scope>IDENTIFICATION</scope>
    <source>
        <tissue evidence="3">Whole sample</tissue>
    </source>
</reference>
<dbReference type="Proteomes" id="UP000694844">
    <property type="component" value="Chromosome 3"/>
</dbReference>
<sequence length="201" mass="23002">MEDLMEYCKATKREIESSVFFRFARTEVLKFNRSIDVACAHARYLDHLVQRYFSETCPPLDRNNSMTPYAGSKDVTSRRRMDPDTKDYTETKHLEGNPTESKIGEFGQPPAVRPLPDEDSADHYVPRRLFLINVVNLKEAGGRPLLDRPTKSSVNPQKAERCDTSATLTTSVPETSKVTNRTTDNRPRGLRHRIKKFLGLK</sequence>
<organism evidence="2 3">
    <name type="scientific">Crassostrea virginica</name>
    <name type="common">Eastern oyster</name>
    <dbReference type="NCBI Taxonomy" id="6565"/>
    <lineage>
        <taxon>Eukaryota</taxon>
        <taxon>Metazoa</taxon>
        <taxon>Spiralia</taxon>
        <taxon>Lophotrochozoa</taxon>
        <taxon>Mollusca</taxon>
        <taxon>Bivalvia</taxon>
        <taxon>Autobranchia</taxon>
        <taxon>Pteriomorphia</taxon>
        <taxon>Ostreida</taxon>
        <taxon>Ostreoidea</taxon>
        <taxon>Ostreidae</taxon>
        <taxon>Crassostrea</taxon>
    </lineage>
</organism>
<feature type="compositionally biased region" description="Basic and acidic residues" evidence="1">
    <location>
        <begin position="75"/>
        <end position="95"/>
    </location>
</feature>
<feature type="compositionally biased region" description="Polar residues" evidence="1">
    <location>
        <begin position="164"/>
        <end position="182"/>
    </location>
</feature>
<gene>
    <name evidence="3" type="primary">LOC111123638</name>
</gene>